<evidence type="ECO:0000313" key="1">
    <source>
        <dbReference type="EMBL" id="KMQ64401.1"/>
    </source>
</evidence>
<accession>A0A0J7IEQ4</accession>
<name>A0A0J7IEQ4_9FLAO</name>
<comment type="caution">
    <text evidence="1">The sequence shown here is derived from an EMBL/GenBank/DDBJ whole genome shotgun (WGS) entry which is preliminary data.</text>
</comment>
<dbReference type="RefSeq" id="WP_048506313.1">
    <property type="nucleotide sequence ID" value="NZ_LFND01000003.1"/>
</dbReference>
<gene>
    <name evidence="1" type="ORF">ACM46_08955</name>
</gene>
<dbReference type="STRING" id="558151.ACM46_08955"/>
<keyword evidence="2" id="KW-1185">Reference proteome</keyword>
<dbReference type="PATRIC" id="fig|558151.6.peg.1878"/>
<dbReference type="OrthoDB" id="1266155at2"/>
<dbReference type="Proteomes" id="UP000036261">
    <property type="component" value="Unassembled WGS sequence"/>
</dbReference>
<reference evidence="1 2" key="1">
    <citation type="journal article" date="2013" name="Int. J. Syst. Evol. Microbiol.">
        <title>Chryseobacterium angstadtii sp. nov., isolated from a newt tank.</title>
        <authorList>
            <person name="Kirk K.E."/>
            <person name="Hoffman J.A."/>
            <person name="Smith K.A."/>
            <person name="Strahan B.L."/>
            <person name="Failor K.C."/>
            <person name="Krebs J.E."/>
            <person name="Gale A.N."/>
            <person name="Do T.D."/>
            <person name="Sontag T.C."/>
            <person name="Batties A.M."/>
            <person name="Mistiszyn K."/>
            <person name="Newman J.D."/>
        </authorList>
    </citation>
    <scope>NUCLEOTIDE SEQUENCE [LARGE SCALE GENOMIC DNA]</scope>
    <source>
        <strain evidence="1 2">KM</strain>
    </source>
</reference>
<dbReference type="AlphaFoldDB" id="A0A0J7IEQ4"/>
<dbReference type="EMBL" id="LFND01000003">
    <property type="protein sequence ID" value="KMQ64401.1"/>
    <property type="molecule type" value="Genomic_DNA"/>
</dbReference>
<organism evidence="1 2">
    <name type="scientific">Chryseobacterium angstadtii</name>
    <dbReference type="NCBI Taxonomy" id="558151"/>
    <lineage>
        <taxon>Bacteria</taxon>
        <taxon>Pseudomonadati</taxon>
        <taxon>Bacteroidota</taxon>
        <taxon>Flavobacteriia</taxon>
        <taxon>Flavobacteriales</taxon>
        <taxon>Weeksellaceae</taxon>
        <taxon>Chryseobacterium group</taxon>
        <taxon>Chryseobacterium</taxon>
    </lineage>
</organism>
<protein>
    <submittedName>
        <fullName evidence="1">Uncharacterized protein</fullName>
    </submittedName>
</protein>
<evidence type="ECO:0000313" key="2">
    <source>
        <dbReference type="Proteomes" id="UP000036261"/>
    </source>
</evidence>
<sequence length="326" mass="38155">MTDNPYLKFKDDDLKESKVLAEALNISESDFLKIQDWFDQLLLYHQELTSDKEEQFNAEKNLENSFHELISSEIEKNSYKYILPKLLHYNNEFNGAFLRSLYVARLGALLGNNLIPNFVNDKMITYSPEDYFHITVYLKHNYFVSPNSNFLEGIIKIEQSRSIFKKATVEVKLSTLKNILEIINQISFHHDVICFKKILKLVSPKDILLIDYLKKFKVANNQCCYRIINRIMNLEIVENSWDDFEIKVQLIHFFDTARGANPSSSWLKKLDELTVRVGSSKLLQTANTVLDNNNCTDHKIDYGVQWSDDTAKRFLKSAQWIKDICR</sequence>
<dbReference type="GeneID" id="56898579"/>
<proteinExistence type="predicted"/>